<dbReference type="AlphaFoldDB" id="A0A6C0ADT7"/>
<evidence type="ECO:0000313" key="1">
    <source>
        <dbReference type="EMBL" id="QHS77832.1"/>
    </source>
</evidence>
<proteinExistence type="predicted"/>
<name>A0A6C0ADT7_9ZZZZ</name>
<accession>A0A6C0ADT7</accession>
<protein>
    <submittedName>
        <fullName evidence="1">Uncharacterized protein</fullName>
    </submittedName>
</protein>
<sequence>MLLKFFNFFIIIIIKNILIKKFKLFTTPLQMN</sequence>
<organism evidence="1">
    <name type="scientific">viral metagenome</name>
    <dbReference type="NCBI Taxonomy" id="1070528"/>
    <lineage>
        <taxon>unclassified sequences</taxon>
        <taxon>metagenomes</taxon>
        <taxon>organismal metagenomes</taxon>
    </lineage>
</organism>
<dbReference type="EMBL" id="MN740593">
    <property type="protein sequence ID" value="QHS77832.1"/>
    <property type="molecule type" value="Genomic_DNA"/>
</dbReference>
<reference evidence="1" key="1">
    <citation type="journal article" date="2020" name="Nature">
        <title>Giant virus diversity and host interactions through global metagenomics.</title>
        <authorList>
            <person name="Schulz F."/>
            <person name="Roux S."/>
            <person name="Paez-Espino D."/>
            <person name="Jungbluth S."/>
            <person name="Walsh D.A."/>
            <person name="Denef V.J."/>
            <person name="McMahon K.D."/>
            <person name="Konstantinidis K.T."/>
            <person name="Eloe-Fadrosh E.A."/>
            <person name="Kyrpides N.C."/>
            <person name="Woyke T."/>
        </authorList>
    </citation>
    <scope>NUCLEOTIDE SEQUENCE</scope>
    <source>
        <strain evidence="1">GVMAG-S-1021933-23</strain>
    </source>
</reference>